<feature type="compositionally biased region" description="Polar residues" evidence="12">
    <location>
        <begin position="1255"/>
        <end position="1271"/>
    </location>
</feature>
<dbReference type="eggNOG" id="KOG0354">
    <property type="taxonomic scope" value="Eukaryota"/>
</dbReference>
<evidence type="ECO:0000256" key="4">
    <source>
        <dbReference type="ARBA" id="ARBA00022741"/>
    </source>
</evidence>
<dbReference type="SMART" id="SM00490">
    <property type="entry name" value="HELICc"/>
    <property type="match status" value="1"/>
</dbReference>
<keyword evidence="5 11" id="KW-0863">Zinc-finger</keyword>
<feature type="region of interest" description="Disordered" evidence="12">
    <location>
        <begin position="937"/>
        <end position="972"/>
    </location>
</feature>
<dbReference type="Pfam" id="PF00271">
    <property type="entry name" value="Helicase_C"/>
    <property type="match status" value="1"/>
</dbReference>
<reference evidence="16 17" key="1">
    <citation type="journal article" date="2009" name="Science">
        <title>Green evolution and dynamic adaptations revealed by genomes of the marine picoeukaryotes Micromonas.</title>
        <authorList>
            <person name="Worden A.Z."/>
            <person name="Lee J.H."/>
            <person name="Mock T."/>
            <person name="Rouze P."/>
            <person name="Simmons M.P."/>
            <person name="Aerts A.L."/>
            <person name="Allen A.E."/>
            <person name="Cuvelier M.L."/>
            <person name="Derelle E."/>
            <person name="Everett M.V."/>
            <person name="Foulon E."/>
            <person name="Grimwood J."/>
            <person name="Gundlach H."/>
            <person name="Henrissat B."/>
            <person name="Napoli C."/>
            <person name="McDonald S.M."/>
            <person name="Parker M.S."/>
            <person name="Rombauts S."/>
            <person name="Salamov A."/>
            <person name="Von Dassow P."/>
            <person name="Badger J.H."/>
            <person name="Coutinho P.M."/>
            <person name="Demir E."/>
            <person name="Dubchak I."/>
            <person name="Gentemann C."/>
            <person name="Eikrem W."/>
            <person name="Gready J.E."/>
            <person name="John U."/>
            <person name="Lanier W."/>
            <person name="Lindquist E.A."/>
            <person name="Lucas S."/>
            <person name="Mayer K.F."/>
            <person name="Moreau H."/>
            <person name="Not F."/>
            <person name="Otillar R."/>
            <person name="Panaud O."/>
            <person name="Pangilinan J."/>
            <person name="Paulsen I."/>
            <person name="Piegu B."/>
            <person name="Poliakov A."/>
            <person name="Robbens S."/>
            <person name="Schmutz J."/>
            <person name="Toulza E."/>
            <person name="Wyss T."/>
            <person name="Zelensky A."/>
            <person name="Zhou K."/>
            <person name="Armbrust E.V."/>
            <person name="Bhattacharya D."/>
            <person name="Goodenough U.W."/>
            <person name="Van de Peer Y."/>
            <person name="Grigoriev I.V."/>
        </authorList>
    </citation>
    <scope>NUCLEOTIDE SEQUENCE [LARGE SCALE GENOMIC DNA]</scope>
    <source>
        <strain evidence="16 17">CCMP1545</strain>
    </source>
</reference>
<dbReference type="Gene3D" id="3.30.40.10">
    <property type="entry name" value="Zinc/RING finger domain, C3HC4 (zinc finger)"/>
    <property type="match status" value="1"/>
</dbReference>
<evidence type="ECO:0000256" key="3">
    <source>
        <dbReference type="ARBA" id="ARBA00022723"/>
    </source>
</evidence>
<keyword evidence="9" id="KW-0067">ATP-binding</keyword>
<feature type="compositionally biased region" description="Gly residues" evidence="12">
    <location>
        <begin position="204"/>
        <end position="226"/>
    </location>
</feature>
<feature type="compositionally biased region" description="Low complexity" evidence="12">
    <location>
        <begin position="1576"/>
        <end position="1585"/>
    </location>
</feature>
<feature type="compositionally biased region" description="Gly residues" evidence="12">
    <location>
        <begin position="1446"/>
        <end position="1462"/>
    </location>
</feature>
<feature type="region of interest" description="Disordered" evidence="12">
    <location>
        <begin position="1059"/>
        <end position="1089"/>
    </location>
</feature>
<keyword evidence="8" id="KW-0862">Zinc</keyword>
<dbReference type="Gene3D" id="3.40.50.300">
    <property type="entry name" value="P-loop containing nucleotide triphosphate hydrolases"/>
    <property type="match status" value="3"/>
</dbReference>
<evidence type="ECO:0000259" key="15">
    <source>
        <dbReference type="PROSITE" id="PS51194"/>
    </source>
</evidence>
<dbReference type="InterPro" id="IPR006935">
    <property type="entry name" value="Helicase/UvrB_N"/>
</dbReference>
<dbReference type="STRING" id="564608.C1MR96"/>
<evidence type="ECO:0000256" key="5">
    <source>
        <dbReference type="ARBA" id="ARBA00022771"/>
    </source>
</evidence>
<protein>
    <submittedName>
        <fullName evidence="16">Dead-box like helicase with PHD domain</fullName>
    </submittedName>
</protein>
<dbReference type="Proteomes" id="UP000001876">
    <property type="component" value="Unassembled WGS sequence"/>
</dbReference>
<evidence type="ECO:0000256" key="9">
    <source>
        <dbReference type="ARBA" id="ARBA00022840"/>
    </source>
</evidence>
<evidence type="ECO:0000259" key="14">
    <source>
        <dbReference type="PROSITE" id="PS51192"/>
    </source>
</evidence>
<evidence type="ECO:0000313" key="16">
    <source>
        <dbReference type="EMBL" id="EEH57845.1"/>
    </source>
</evidence>
<dbReference type="InterPro" id="IPR039686">
    <property type="entry name" value="FANCM/Mph1-like_ID"/>
</dbReference>
<evidence type="ECO:0000256" key="10">
    <source>
        <dbReference type="ARBA" id="ARBA00023242"/>
    </source>
</evidence>
<dbReference type="GO" id="GO:0005524">
    <property type="term" value="F:ATP binding"/>
    <property type="evidence" value="ECO:0007669"/>
    <property type="project" value="UniProtKB-KW"/>
</dbReference>
<dbReference type="Pfam" id="PF04851">
    <property type="entry name" value="ResIII"/>
    <property type="match status" value="1"/>
</dbReference>
<feature type="compositionally biased region" description="Basic residues" evidence="12">
    <location>
        <begin position="1361"/>
        <end position="1374"/>
    </location>
</feature>
<feature type="region of interest" description="Disordered" evidence="12">
    <location>
        <begin position="24"/>
        <end position="142"/>
    </location>
</feature>
<dbReference type="Gene3D" id="1.20.1320.30">
    <property type="match status" value="1"/>
</dbReference>
<feature type="compositionally biased region" description="Low complexity" evidence="12">
    <location>
        <begin position="1314"/>
        <end position="1335"/>
    </location>
</feature>
<dbReference type="InterPro" id="IPR027417">
    <property type="entry name" value="P-loop_NTPase"/>
</dbReference>
<evidence type="ECO:0000259" key="13">
    <source>
        <dbReference type="PROSITE" id="PS50016"/>
    </source>
</evidence>
<dbReference type="InterPro" id="IPR044749">
    <property type="entry name" value="FANCM_DEXDc"/>
</dbReference>
<dbReference type="PANTHER" id="PTHR14025">
    <property type="entry name" value="FANCONI ANEMIA GROUP M FANCM FAMILY MEMBER"/>
    <property type="match status" value="1"/>
</dbReference>
<feature type="compositionally biased region" description="Polar residues" evidence="12">
    <location>
        <begin position="276"/>
        <end position="289"/>
    </location>
</feature>
<feature type="domain" description="Helicase ATP-binding" evidence="14">
    <location>
        <begin position="343"/>
        <end position="514"/>
    </location>
</feature>
<name>C1MR96_MICPC</name>
<comment type="subcellular location">
    <subcellularLocation>
        <location evidence="1">Nucleus</location>
    </subcellularLocation>
</comment>
<keyword evidence="17" id="KW-1185">Reference proteome</keyword>
<dbReference type="CDD" id="cd18033">
    <property type="entry name" value="DEXDc_FANCM"/>
    <property type="match status" value="1"/>
</dbReference>
<dbReference type="PANTHER" id="PTHR14025:SF20">
    <property type="entry name" value="FANCONI ANEMIA GROUP M PROTEIN"/>
    <property type="match status" value="1"/>
</dbReference>
<feature type="region of interest" description="Disordered" evidence="12">
    <location>
        <begin position="1220"/>
        <end position="1668"/>
    </location>
</feature>
<evidence type="ECO:0000256" key="2">
    <source>
        <dbReference type="ARBA" id="ARBA00009889"/>
    </source>
</evidence>
<dbReference type="SMART" id="SM00249">
    <property type="entry name" value="PHD"/>
    <property type="match status" value="1"/>
</dbReference>
<dbReference type="GO" id="GO:0016787">
    <property type="term" value="F:hydrolase activity"/>
    <property type="evidence" value="ECO:0007669"/>
    <property type="project" value="UniProtKB-KW"/>
</dbReference>
<dbReference type="OMA" id="CNDCPRM"/>
<evidence type="ECO:0000256" key="12">
    <source>
        <dbReference type="SAM" id="MobiDB-lite"/>
    </source>
</evidence>
<feature type="compositionally biased region" description="Low complexity" evidence="12">
    <location>
        <begin position="60"/>
        <end position="72"/>
    </location>
</feature>
<dbReference type="GO" id="GO:0036297">
    <property type="term" value="P:interstrand cross-link repair"/>
    <property type="evidence" value="ECO:0007669"/>
    <property type="project" value="TreeGrafter"/>
</dbReference>
<feature type="compositionally biased region" description="Pro residues" evidence="12">
    <location>
        <begin position="1545"/>
        <end position="1554"/>
    </location>
</feature>
<evidence type="ECO:0000256" key="8">
    <source>
        <dbReference type="ARBA" id="ARBA00022833"/>
    </source>
</evidence>
<feature type="domain" description="PHD-type" evidence="13">
    <location>
        <begin position="1778"/>
        <end position="1823"/>
    </location>
</feature>
<feature type="domain" description="Helicase C-terminal" evidence="15">
    <location>
        <begin position="689"/>
        <end position="913"/>
    </location>
</feature>
<dbReference type="GO" id="GO:0000400">
    <property type="term" value="F:four-way junction DNA binding"/>
    <property type="evidence" value="ECO:0007669"/>
    <property type="project" value="TreeGrafter"/>
</dbReference>
<dbReference type="PROSITE" id="PS51194">
    <property type="entry name" value="HELICASE_CTER"/>
    <property type="match status" value="1"/>
</dbReference>
<dbReference type="GeneID" id="9683702"/>
<feature type="compositionally biased region" description="Low complexity" evidence="12">
    <location>
        <begin position="1375"/>
        <end position="1397"/>
    </location>
</feature>
<feature type="compositionally biased region" description="Basic and acidic residues" evidence="12">
    <location>
        <begin position="1059"/>
        <end position="1077"/>
    </location>
</feature>
<dbReference type="GO" id="GO:0008270">
    <property type="term" value="F:zinc ion binding"/>
    <property type="evidence" value="ECO:0007669"/>
    <property type="project" value="UniProtKB-KW"/>
</dbReference>
<accession>C1MR96</accession>
<dbReference type="GO" id="GO:0043138">
    <property type="term" value="F:3'-5' DNA helicase activity"/>
    <property type="evidence" value="ECO:0007669"/>
    <property type="project" value="InterPro"/>
</dbReference>
<dbReference type="InterPro" id="IPR011011">
    <property type="entry name" value="Znf_FYVE_PHD"/>
</dbReference>
<comment type="similarity">
    <text evidence="2">Belongs to the DEAD box helicase family. DEAH subfamily. FANCM sub-subfamily.</text>
</comment>
<keyword evidence="4" id="KW-0547">Nucleotide-binding</keyword>
<gene>
    <name evidence="16" type="ORF">MICPUCDRAFT_57576</name>
</gene>
<dbReference type="GO" id="GO:0005634">
    <property type="term" value="C:nucleus"/>
    <property type="evidence" value="ECO:0007669"/>
    <property type="project" value="UniProtKB-SubCell"/>
</dbReference>
<feature type="compositionally biased region" description="Pro residues" evidence="12">
    <location>
        <begin position="42"/>
        <end position="53"/>
    </location>
</feature>
<dbReference type="SUPFAM" id="SSF52540">
    <property type="entry name" value="P-loop containing nucleoside triphosphate hydrolases"/>
    <property type="match status" value="1"/>
</dbReference>
<dbReference type="Pfam" id="PF00628">
    <property type="entry name" value="PHD"/>
    <property type="match status" value="1"/>
</dbReference>
<dbReference type="FunFam" id="3.40.50.300:FF:000861">
    <property type="entry name" value="Fanconi anemia, complementation group M"/>
    <property type="match status" value="1"/>
</dbReference>
<feature type="compositionally biased region" description="Gly residues" evidence="12">
    <location>
        <begin position="794"/>
        <end position="804"/>
    </location>
</feature>
<dbReference type="SMART" id="SM00487">
    <property type="entry name" value="DEXDc"/>
    <property type="match status" value="1"/>
</dbReference>
<dbReference type="InterPro" id="IPR001965">
    <property type="entry name" value="Znf_PHD"/>
</dbReference>
<feature type="compositionally biased region" description="Low complexity" evidence="12">
    <location>
        <begin position="1720"/>
        <end position="1729"/>
    </location>
</feature>
<sequence length="1823" mass="191649">MPFEIADDWDDDALMGVDVDAIAAARTSAPPAGPSDRDPAPGHRPAPRQPPPATHHHRPQQQPNRATAAAPPRQRHPPPQQHFDGGGGPPHPANEGFSGHTGYKGGFSGHGGGAQQGGRQGWQRQRGGGGGGARWNASDANHRTGHDAVDRALASNAPRFTANNQPPVNQRTVTTMFAAKGGPKQTLFRPGVEEKQRTLDSMFGGSGGRGGGGGGGGGGDGDGDGGSADVLPHQRPIEIDGDGDAWWSAPPPVAAAAAAAPRRQAPAAVHHHTHPSKWQPSQHVASTPEGQYAGRLTPSAMGTPNSQGLIRCSDANGMLLDPHAAQSYVYPGQLVRRDYQYNITRDALTTNSLVCLPTGLGKTLIAAVVMYNFYRWFPKGKVVFLAPTRPLVDQQKAACRDICGIPENDICVLMGSTKKDESGTRRAFWDQKRVFFCTPQTMENDIASSVLPAKDVVCLVIDEAHRAKGKHAYCGVVRMLWDRNVSFRLLALTATPGHDIADVQQVVRNLNIGRIDFRSDKDVDVKRHTHNRSIQLESVKATRAISEVQDMLRDVLRPMLKTLTSMGALPTEGVKMARFVEGTSKDIPQPFTIQLAQRDLQNGNTAVPPAKKNYAFSLCLQSYFIARLNALLSGYSAQQAVDYVEDQNTKGYIGALFGASPVMREVLDMLRSMAGHGAHHSPKLARLTQIIRRHFATNNPATRAIVFTSYRDSVRDIVRALREVTVTTGGGNNLGPGDPLVDPEKGQKTVTGMFSAASGSGGGSGDTAGVPPEVPDGAECRIKVAEFIGQGDSSKGGGGGGAKGAGAARGTKGQSQKEQKAVLDAFRHGSLNTIVATSIGEEGLDIPAVDLIVFFDVVDTIRTIQRMGRTGRARDGKVVVLALEGREAEKFSKEQGKYEHLLRSLSDPGRCFQLCNDCPRMLPAGLDPRCELKELGPTPEALKAKREMEARGSSGKKRKGARGGAGRGNASAFSIRPWDAPLTTVEHSLLQAYDCAPRAMGRIDMQNAAPLQRRPTPVFSVPHGRMCVALMRAMSAAQGLPPPLDVRGESIEGGAIAREEKAKADAEAARDRAHAEANADAPTTAFYAPPVEWDDDEWGDGGFVPAAFDDDVGGGGIDDDDEPLRANWDSQRSHGYEAPILDASAVKDDGPRASVSQAPTELDERAACEYDDDDVTRSIDASGSHGGFNGVGGGGAHTGATQRLDFTATLVDPSPRRVVANEAEPCENPECAVIGCDDPKHGASRNDRTPLAQLTPPSQRPGSNAMNTQGASVHGDPLCGEENDDVFATAPAPVARPSPSAAESARQRLRERLSQQSQQQRAHSQSQSQSQLRRQNTTQPEAQADVPDDDDETIADIAFHIKQKKLAAAAKKRATASAEKAAKASASKSKSKSVSASQMPPPPPRATVREASTPGFDVAPTVDDAVTPGAADGWWGTGDAQDDAVGGWGGTQSGGGGGGGWGVSQNTQTSGGGWGAPATQDDAGVGWGASQGTQDSAGGGWGGVSDAGGDAGWGGGSPSQNDDDAEGGWGDPPDENDARGGAPGTDPPPAPPASTPVQPTPDSDDLMVLKRRKRVAAPAPSPAVEPVRRRPPPPPPPSFAPAGDDDDDDGWRRGGATKRADVLAAKRTKRANAAKQAAVHRFMDDVASGDDDDDDDDDGWNTEDEAFVAATQGDALDASGDEPALMHQQLALLADAHTPLDVAGVVGRRFGPRVRRDVADTPPGTTPGTGRSGGGGGDAASQYGGSWIDDDEEATVLETQFGDDDDASGELLGSDGNMERCARCERGGVLVCCDACPGAYHLACVGLAETPPGAWLCPACERR</sequence>
<dbReference type="EMBL" id="GG663738">
    <property type="protein sequence ID" value="EEH57845.1"/>
    <property type="molecule type" value="Genomic_DNA"/>
</dbReference>
<dbReference type="SUPFAM" id="SSF57903">
    <property type="entry name" value="FYVE/PHD zinc finger"/>
    <property type="match status" value="1"/>
</dbReference>
<dbReference type="PROSITE" id="PS51192">
    <property type="entry name" value="HELICASE_ATP_BIND_1"/>
    <property type="match status" value="1"/>
</dbReference>
<evidence type="ECO:0000313" key="17">
    <source>
        <dbReference type="Proteomes" id="UP000001876"/>
    </source>
</evidence>
<feature type="region of interest" description="Disordered" evidence="12">
    <location>
        <begin position="1713"/>
        <end position="1746"/>
    </location>
</feature>
<feature type="compositionally biased region" description="Low complexity" evidence="12">
    <location>
        <begin position="1288"/>
        <end position="1304"/>
    </location>
</feature>
<dbReference type="PROSITE" id="PS50016">
    <property type="entry name" value="ZF_PHD_2"/>
    <property type="match status" value="1"/>
</dbReference>
<dbReference type="CDD" id="cd12091">
    <property type="entry name" value="FANCM_ID"/>
    <property type="match status" value="1"/>
</dbReference>
<dbReference type="InterPro" id="IPR013083">
    <property type="entry name" value="Znf_RING/FYVE/PHD"/>
</dbReference>
<feature type="compositionally biased region" description="Low complexity" evidence="12">
    <location>
        <begin position="254"/>
        <end position="268"/>
    </location>
</feature>
<feature type="compositionally biased region" description="Gly residues" evidence="12">
    <location>
        <begin position="102"/>
        <end position="133"/>
    </location>
</feature>
<dbReference type="CDD" id="cd15568">
    <property type="entry name" value="PHD5_NSD"/>
    <property type="match status" value="1"/>
</dbReference>
<feature type="compositionally biased region" description="Acidic residues" evidence="12">
    <location>
        <begin position="1647"/>
        <end position="1666"/>
    </location>
</feature>
<dbReference type="InterPro" id="IPR019786">
    <property type="entry name" value="Zinc_finger_PHD-type_CS"/>
</dbReference>
<feature type="compositionally biased region" description="Low complexity" evidence="12">
    <location>
        <begin position="1429"/>
        <end position="1445"/>
    </location>
</feature>
<feature type="region of interest" description="Disordered" evidence="12">
    <location>
        <begin position="200"/>
        <end position="296"/>
    </location>
</feature>
<dbReference type="InterPro" id="IPR001650">
    <property type="entry name" value="Helicase_C-like"/>
</dbReference>
<feature type="compositionally biased region" description="Basic and acidic residues" evidence="12">
    <location>
        <begin position="1237"/>
        <end position="1248"/>
    </location>
</feature>
<keyword evidence="6" id="KW-0378">Hydrolase</keyword>
<feature type="region of interest" description="Disordered" evidence="12">
    <location>
        <begin position="789"/>
        <end position="819"/>
    </location>
</feature>
<feature type="compositionally biased region" description="Gly residues" evidence="12">
    <location>
        <begin position="1497"/>
        <end position="1517"/>
    </location>
</feature>
<dbReference type="GO" id="GO:0045003">
    <property type="term" value="P:double-strand break repair via synthesis-dependent strand annealing"/>
    <property type="evidence" value="ECO:0007669"/>
    <property type="project" value="TreeGrafter"/>
</dbReference>
<dbReference type="RefSeq" id="XP_003057894.1">
    <property type="nucleotide sequence ID" value="XM_003057848.1"/>
</dbReference>
<dbReference type="InterPro" id="IPR019787">
    <property type="entry name" value="Znf_PHD-finger"/>
</dbReference>
<dbReference type="KEGG" id="mpp:MICPUCDRAFT_57576"/>
<dbReference type="InterPro" id="IPR014001">
    <property type="entry name" value="Helicase_ATP-bd"/>
</dbReference>
<evidence type="ECO:0000256" key="6">
    <source>
        <dbReference type="ARBA" id="ARBA00022801"/>
    </source>
</evidence>
<proteinExistence type="inferred from homology"/>
<dbReference type="GO" id="GO:0009378">
    <property type="term" value="F:four-way junction helicase activity"/>
    <property type="evidence" value="ECO:0007669"/>
    <property type="project" value="TreeGrafter"/>
</dbReference>
<dbReference type="eggNOG" id="KOG0383">
    <property type="taxonomic scope" value="Eukaryota"/>
</dbReference>
<dbReference type="PROSITE" id="PS01359">
    <property type="entry name" value="ZF_PHD_1"/>
    <property type="match status" value="1"/>
</dbReference>
<evidence type="ECO:0000256" key="1">
    <source>
        <dbReference type="ARBA" id="ARBA00004123"/>
    </source>
</evidence>
<evidence type="ECO:0000256" key="7">
    <source>
        <dbReference type="ARBA" id="ARBA00022806"/>
    </source>
</evidence>
<keyword evidence="3" id="KW-0479">Metal-binding</keyword>
<keyword evidence="10" id="KW-0539">Nucleus</keyword>
<evidence type="ECO:0000256" key="11">
    <source>
        <dbReference type="PROSITE-ProRule" id="PRU00146"/>
    </source>
</evidence>
<keyword evidence="7 16" id="KW-0347">Helicase</keyword>
<dbReference type="OrthoDB" id="6513042at2759"/>
<organism evidence="17">
    <name type="scientific">Micromonas pusilla (strain CCMP1545)</name>
    <name type="common">Picoplanktonic green alga</name>
    <dbReference type="NCBI Taxonomy" id="564608"/>
    <lineage>
        <taxon>Eukaryota</taxon>
        <taxon>Viridiplantae</taxon>
        <taxon>Chlorophyta</taxon>
        <taxon>Mamiellophyceae</taxon>
        <taxon>Mamiellales</taxon>
        <taxon>Mamiellaceae</taxon>
        <taxon>Micromonas</taxon>
    </lineage>
</organism>